<proteinExistence type="predicted"/>
<evidence type="ECO:0000313" key="2">
    <source>
        <dbReference type="EMBL" id="KFE53690.1"/>
    </source>
</evidence>
<feature type="signal peptide" evidence="1">
    <location>
        <begin position="1"/>
        <end position="22"/>
    </location>
</feature>
<feature type="chain" id="PRO_5001798794" description="Lipoprotein" evidence="1">
    <location>
        <begin position="23"/>
        <end position="137"/>
    </location>
</feature>
<organism evidence="2 3">
    <name type="scientific">Pseudomonas syringae</name>
    <dbReference type="NCBI Taxonomy" id="317"/>
    <lineage>
        <taxon>Bacteria</taxon>
        <taxon>Pseudomonadati</taxon>
        <taxon>Pseudomonadota</taxon>
        <taxon>Gammaproteobacteria</taxon>
        <taxon>Pseudomonadales</taxon>
        <taxon>Pseudomonadaceae</taxon>
        <taxon>Pseudomonas</taxon>
    </lineage>
</organism>
<accession>A0A085VE27</accession>
<evidence type="ECO:0000256" key="1">
    <source>
        <dbReference type="SAM" id="SignalP"/>
    </source>
</evidence>
<reference evidence="2 3" key="1">
    <citation type="submission" date="2014-07" db="EMBL/GenBank/DDBJ databases">
        <title>Draft Genome Sequences of Environmental Pseudomonas syringae strains.</title>
        <authorList>
            <person name="Baltrus D.A."/>
            <person name="Berge O."/>
            <person name="Morris C."/>
        </authorList>
    </citation>
    <scope>NUCLEOTIDE SEQUENCE [LARGE SCALE GENOMIC DNA]</scope>
    <source>
        <strain evidence="2 3">CEB003</strain>
    </source>
</reference>
<dbReference type="AlphaFoldDB" id="A0A085VE27"/>
<evidence type="ECO:0008006" key="4">
    <source>
        <dbReference type="Google" id="ProtNLM"/>
    </source>
</evidence>
<comment type="caution">
    <text evidence="2">The sequence shown here is derived from an EMBL/GenBank/DDBJ whole genome shotgun (WGS) entry which is preliminary data.</text>
</comment>
<dbReference type="EMBL" id="JPQT01000074">
    <property type="protein sequence ID" value="KFE53690.1"/>
    <property type="molecule type" value="Genomic_DNA"/>
</dbReference>
<keyword evidence="1" id="KW-0732">Signal</keyword>
<sequence length="137" mass="15593">MRYLSLILALTALTGCAGPMPAVDPQQAWVDMRTLTGKLVMADKVDGVTTYDGRYFQVPPGSHKLQVRYDYEINYGGFSAMSDDFTELTCYIDLKYDHFAAGQRYMIEVRSMHNSITAWLFDAQRNELVEQEESNCI</sequence>
<evidence type="ECO:0000313" key="3">
    <source>
        <dbReference type="Proteomes" id="UP000028643"/>
    </source>
</evidence>
<dbReference type="PROSITE" id="PS51257">
    <property type="entry name" value="PROKAR_LIPOPROTEIN"/>
    <property type="match status" value="1"/>
</dbReference>
<name>A0A085VE27_PSESX</name>
<gene>
    <name evidence="2" type="ORF">IV02_05545</name>
</gene>
<dbReference type="Proteomes" id="UP000028643">
    <property type="component" value="Unassembled WGS sequence"/>
</dbReference>
<dbReference type="RefSeq" id="WP_020291991.1">
    <property type="nucleotide sequence ID" value="NZ_JPQT01000074.1"/>
</dbReference>
<dbReference type="PATRIC" id="fig|317.174.peg.1129"/>
<protein>
    <recommendedName>
        <fullName evidence="4">Lipoprotein</fullName>
    </recommendedName>
</protein>